<comment type="caution">
    <text evidence="2">The sequence shown here is derived from an EMBL/GenBank/DDBJ whole genome shotgun (WGS) entry which is preliminary data.</text>
</comment>
<dbReference type="GeneID" id="301327366"/>
<dbReference type="InterPro" id="IPR011704">
    <property type="entry name" value="ATPase_dyneun-rel_AAA"/>
</dbReference>
<reference evidence="2" key="1">
    <citation type="submission" date="2023-07" db="EMBL/GenBank/DDBJ databases">
        <title>Genomic Encyclopedia of Type Strains, Phase IV (KMG-IV): sequencing the most valuable type-strain genomes for metagenomic binning, comparative biology and taxonomic classification.</title>
        <authorList>
            <person name="Goeker M."/>
        </authorList>
    </citation>
    <scope>NUCLEOTIDE SEQUENCE [LARGE SCALE GENOMIC DNA]</scope>
    <source>
        <strain evidence="2">JSM 076093</strain>
    </source>
</reference>
<dbReference type="Proteomes" id="UP001226720">
    <property type="component" value="Unassembled WGS sequence"/>
</dbReference>
<evidence type="ECO:0000259" key="1">
    <source>
        <dbReference type="SMART" id="SM00382"/>
    </source>
</evidence>
<dbReference type="InterPro" id="IPR003593">
    <property type="entry name" value="AAA+_ATPase"/>
</dbReference>
<dbReference type="SUPFAM" id="SSF52540">
    <property type="entry name" value="P-loop containing nucleoside triphosphate hydrolases"/>
    <property type="match status" value="1"/>
</dbReference>
<gene>
    <name evidence="2" type="ORF">QO000_000030</name>
</gene>
<dbReference type="RefSeq" id="WP_301551821.1">
    <property type="nucleotide sequence ID" value="NZ_JAQRMZ010000005.1"/>
</dbReference>
<name>A0ABU0JYU3_9BACL</name>
<dbReference type="CDD" id="cd00009">
    <property type="entry name" value="AAA"/>
    <property type="match status" value="1"/>
</dbReference>
<proteinExistence type="predicted"/>
<dbReference type="InterPro" id="IPR027417">
    <property type="entry name" value="P-loop_NTPase"/>
</dbReference>
<dbReference type="EMBL" id="JAUSWM010000001">
    <property type="protein sequence ID" value="MDQ0481077.1"/>
    <property type="molecule type" value="Genomic_DNA"/>
</dbReference>
<dbReference type="PANTHER" id="PTHR37291:SF1">
    <property type="entry name" value="TYPE IV METHYL-DIRECTED RESTRICTION ENZYME ECOKMCRB SUBUNIT"/>
    <property type="match status" value="1"/>
</dbReference>
<sequence>MEDTILIKLGVSYKEGMSSDELYHATSVSWKISETRLKSMNFRYYCAVYNNKIKEVYQIIDYKKDTLPENKGRLILEGKLAEPDLRDKLVELDVSVIHTSSGNPIKYTSINRLLYLKEHDQELAKDDQVVQFDNKISKELWEQMLKNSSIFKESDLEYLETIYRLGGEATATQLAKSLNKHFSSFNKPVVDLSKRILDKTDVSVTKREDGKPRYWFVLFNGEYKDNSHFTWKLKPNLKEAMSHIFYKDIKVPFGKEEFLEEVFIFEDDYKNLASLLAYKKNIILQGPPGVGKTFVAKSLAYSLMGIKDDERVEVVQFHQNYSYEDFVMGYRPSEKGFRLETGIFYDFCKRAEKNLNEDYYFVIDEINRGNLSKIFGELFMLVERDKRNQCVTMGYSKKKISVPSNIYIIGTMNTSDRSLAHIEIALRRRFAFYKLKPAFNEKWKNFMLDRGVSIKMVERISSAVQRMNSKIEGDLQLGKGYEIGHSFFTSIPEPNEDEASWFNTIMEFEIRPLLEEYFFDRIDEVDLLLEGL</sequence>
<dbReference type="InterPro" id="IPR052934">
    <property type="entry name" value="Methyl-DNA_Rec/Restrict_Enz"/>
</dbReference>
<accession>A0ABU0JYU3</accession>
<feature type="domain" description="AAA+ ATPase" evidence="1">
    <location>
        <begin position="278"/>
        <end position="436"/>
    </location>
</feature>
<dbReference type="Pfam" id="PF07728">
    <property type="entry name" value="AAA_5"/>
    <property type="match status" value="1"/>
</dbReference>
<keyword evidence="3" id="KW-1185">Reference proteome</keyword>
<evidence type="ECO:0000313" key="3">
    <source>
        <dbReference type="Proteomes" id="UP001226720"/>
    </source>
</evidence>
<protein>
    <submittedName>
        <fullName evidence="2">Transcriptional regulator</fullName>
    </submittedName>
</protein>
<evidence type="ECO:0000313" key="2">
    <source>
        <dbReference type="EMBL" id="MDQ0481077.1"/>
    </source>
</evidence>
<organism evidence="2 3">
    <name type="scientific">Guptibacillus hwajinpoensis</name>
    <dbReference type="NCBI Taxonomy" id="208199"/>
    <lineage>
        <taxon>Bacteria</taxon>
        <taxon>Bacillati</taxon>
        <taxon>Bacillota</taxon>
        <taxon>Bacilli</taxon>
        <taxon>Bacillales</taxon>
        <taxon>Guptibacillaceae</taxon>
        <taxon>Guptibacillus</taxon>
    </lineage>
</organism>
<dbReference type="PANTHER" id="PTHR37291">
    <property type="entry name" value="5-METHYLCYTOSINE-SPECIFIC RESTRICTION ENZYME B"/>
    <property type="match status" value="1"/>
</dbReference>
<dbReference type="Gene3D" id="3.40.50.300">
    <property type="entry name" value="P-loop containing nucleotide triphosphate hydrolases"/>
    <property type="match status" value="1"/>
</dbReference>
<dbReference type="SMART" id="SM00382">
    <property type="entry name" value="AAA"/>
    <property type="match status" value="1"/>
</dbReference>